<dbReference type="PROSITE" id="PS00518">
    <property type="entry name" value="ZF_RING_1"/>
    <property type="match status" value="1"/>
</dbReference>
<dbReference type="EC" id="2.3.2.31" evidence="2"/>
<dbReference type="InterPro" id="IPR013083">
    <property type="entry name" value="Znf_RING/FYVE/PHD"/>
</dbReference>
<keyword evidence="3" id="KW-0808">Transferase</keyword>
<dbReference type="CDD" id="cd20335">
    <property type="entry name" value="BRcat_RBR"/>
    <property type="match status" value="1"/>
</dbReference>
<dbReference type="InterPro" id="IPR017907">
    <property type="entry name" value="Znf_RING_CS"/>
</dbReference>
<evidence type="ECO:0000256" key="3">
    <source>
        <dbReference type="ARBA" id="ARBA00022679"/>
    </source>
</evidence>
<evidence type="ECO:0000256" key="7">
    <source>
        <dbReference type="ARBA" id="ARBA00022786"/>
    </source>
</evidence>
<evidence type="ECO:0000259" key="11">
    <source>
        <dbReference type="PROSITE" id="PS50089"/>
    </source>
</evidence>
<name>A0ABR1Y289_9PEZI</name>
<keyword evidence="6 9" id="KW-0863">Zinc-finger</keyword>
<dbReference type="InterPro" id="IPR002867">
    <property type="entry name" value="IBR_dom"/>
</dbReference>
<dbReference type="InterPro" id="IPR031127">
    <property type="entry name" value="E3_UB_ligase_RBR"/>
</dbReference>
<evidence type="ECO:0000256" key="1">
    <source>
        <dbReference type="ARBA" id="ARBA00001798"/>
    </source>
</evidence>
<dbReference type="InterPro" id="IPR001841">
    <property type="entry name" value="Znf_RING"/>
</dbReference>
<evidence type="ECO:0000256" key="5">
    <source>
        <dbReference type="ARBA" id="ARBA00022737"/>
    </source>
</evidence>
<organism evidence="13 14">
    <name type="scientific">Phyllosticta citrichinensis</name>
    <dbReference type="NCBI Taxonomy" id="1130410"/>
    <lineage>
        <taxon>Eukaryota</taxon>
        <taxon>Fungi</taxon>
        <taxon>Dikarya</taxon>
        <taxon>Ascomycota</taxon>
        <taxon>Pezizomycotina</taxon>
        <taxon>Dothideomycetes</taxon>
        <taxon>Dothideomycetes incertae sedis</taxon>
        <taxon>Botryosphaeriales</taxon>
        <taxon>Phyllostictaceae</taxon>
        <taxon>Phyllosticta</taxon>
    </lineage>
</organism>
<dbReference type="PROSITE" id="PS51873">
    <property type="entry name" value="TRIAD"/>
    <property type="match status" value="1"/>
</dbReference>
<comment type="catalytic activity">
    <reaction evidence="1">
        <text>[E2 ubiquitin-conjugating enzyme]-S-ubiquitinyl-L-cysteine + [acceptor protein]-L-lysine = [E2 ubiquitin-conjugating enzyme]-L-cysteine + [acceptor protein]-N(6)-ubiquitinyl-L-lysine.</text>
        <dbReference type="EC" id="2.3.2.31"/>
    </reaction>
</comment>
<dbReference type="PANTHER" id="PTHR11685">
    <property type="entry name" value="RBR FAMILY RING FINGER AND IBR DOMAIN-CONTAINING"/>
    <property type="match status" value="1"/>
</dbReference>
<dbReference type="PROSITE" id="PS50089">
    <property type="entry name" value="ZF_RING_2"/>
    <property type="match status" value="1"/>
</dbReference>
<feature type="region of interest" description="Disordered" evidence="10">
    <location>
        <begin position="146"/>
        <end position="174"/>
    </location>
</feature>
<evidence type="ECO:0000313" key="14">
    <source>
        <dbReference type="Proteomes" id="UP001456524"/>
    </source>
</evidence>
<dbReference type="Proteomes" id="UP001456524">
    <property type="component" value="Unassembled WGS sequence"/>
</dbReference>
<protein>
    <recommendedName>
        <fullName evidence="2">RBR-type E3 ubiquitin transferase</fullName>
        <ecNumber evidence="2">2.3.2.31</ecNumber>
    </recommendedName>
</protein>
<evidence type="ECO:0000256" key="10">
    <source>
        <dbReference type="SAM" id="MobiDB-lite"/>
    </source>
</evidence>
<evidence type="ECO:0000259" key="12">
    <source>
        <dbReference type="PROSITE" id="PS51873"/>
    </source>
</evidence>
<keyword evidence="8" id="KW-0862">Zinc</keyword>
<dbReference type="SMART" id="SM00184">
    <property type="entry name" value="RING"/>
    <property type="match status" value="1"/>
</dbReference>
<feature type="domain" description="RING-type" evidence="12">
    <location>
        <begin position="177"/>
        <end position="341"/>
    </location>
</feature>
<evidence type="ECO:0000313" key="13">
    <source>
        <dbReference type="EMBL" id="KAK8175099.1"/>
    </source>
</evidence>
<evidence type="ECO:0000256" key="2">
    <source>
        <dbReference type="ARBA" id="ARBA00012251"/>
    </source>
</evidence>
<keyword evidence="5" id="KW-0677">Repeat</keyword>
<comment type="caution">
    <text evidence="13">The sequence shown here is derived from an EMBL/GenBank/DDBJ whole genome shotgun (WGS) entry which is preliminary data.</text>
</comment>
<keyword evidence="4" id="KW-0479">Metal-binding</keyword>
<keyword evidence="14" id="KW-1185">Reference proteome</keyword>
<dbReference type="InterPro" id="IPR044066">
    <property type="entry name" value="TRIAD_supradom"/>
</dbReference>
<dbReference type="SUPFAM" id="SSF57850">
    <property type="entry name" value="RING/U-box"/>
    <property type="match status" value="1"/>
</dbReference>
<evidence type="ECO:0000256" key="4">
    <source>
        <dbReference type="ARBA" id="ARBA00022723"/>
    </source>
</evidence>
<evidence type="ECO:0000256" key="9">
    <source>
        <dbReference type="PROSITE-ProRule" id="PRU00175"/>
    </source>
</evidence>
<dbReference type="Gene3D" id="3.30.40.10">
    <property type="entry name" value="Zinc/RING finger domain, C3HC4 (zinc finger)"/>
    <property type="match status" value="1"/>
</dbReference>
<evidence type="ECO:0000256" key="6">
    <source>
        <dbReference type="ARBA" id="ARBA00022771"/>
    </source>
</evidence>
<sequence>MAAVSLCPQIQSLDEPSASLIIQLQLEDLGNVVSNFKGKSRAGCLNDEEYSFQLCQEELEAWQSILRDREMGQSILRAQRADDRIISQVLQEEEIALADRCLAAELEGRNVSELNVSKPQVSMKSIPRVDPEYEAKLTAIYHSEETGTALSQKASGSKRKRSTPEPEENDPQKRRDITRPCEVCQEDRRFFDLARLPCNHEFCRDCVDHLFRRSVEDESLFPPRCCQQRIPFSSVRIFLGPETARSYKEKEPELETPNRSYCHKAKCSAWIPPRNTKGDIGTCPKCATRTCIICKGAAHKRDCPQDEGTNQVLKVAAVNGWRRCHNCGSVIQLSFGCNHVR</sequence>
<proteinExistence type="predicted"/>
<accession>A0ABR1Y289</accession>
<feature type="compositionally biased region" description="Polar residues" evidence="10">
    <location>
        <begin position="146"/>
        <end position="155"/>
    </location>
</feature>
<feature type="domain" description="RING-type" evidence="11">
    <location>
        <begin position="181"/>
        <end position="225"/>
    </location>
</feature>
<gene>
    <name evidence="13" type="ORF">IWX90DRAFT_496839</name>
</gene>
<dbReference type="Pfam" id="PF01485">
    <property type="entry name" value="IBR"/>
    <property type="match status" value="1"/>
</dbReference>
<reference evidence="13 14" key="1">
    <citation type="journal article" date="2022" name="G3 (Bethesda)">
        <title>Enemy or ally: a genomic approach to elucidate the lifestyle of Phyllosticta citrichinaensis.</title>
        <authorList>
            <person name="Buijs V.A."/>
            <person name="Groenewald J.Z."/>
            <person name="Haridas S."/>
            <person name="LaButti K.M."/>
            <person name="Lipzen A."/>
            <person name="Martin F.M."/>
            <person name="Barry K."/>
            <person name="Grigoriev I.V."/>
            <person name="Crous P.W."/>
            <person name="Seidl M.F."/>
        </authorList>
    </citation>
    <scope>NUCLEOTIDE SEQUENCE [LARGE SCALE GENOMIC DNA]</scope>
    <source>
        <strain evidence="13 14">CBS 129764</strain>
    </source>
</reference>
<evidence type="ECO:0000256" key="8">
    <source>
        <dbReference type="ARBA" id="ARBA00022833"/>
    </source>
</evidence>
<dbReference type="EMBL" id="JBBWUH010000002">
    <property type="protein sequence ID" value="KAK8175099.1"/>
    <property type="molecule type" value="Genomic_DNA"/>
</dbReference>
<keyword evidence="7" id="KW-0833">Ubl conjugation pathway</keyword>